<dbReference type="Proteomes" id="UP000326396">
    <property type="component" value="Linkage Group LG10"/>
</dbReference>
<protein>
    <submittedName>
        <fullName evidence="1">Uncharacterized protein</fullName>
    </submittedName>
</protein>
<keyword evidence="2" id="KW-1185">Reference proteome</keyword>
<name>A0A5N6PWA5_9ASTR</name>
<sequence>MGSQTVMSKSKSDEFSRYKYKVNNNGNKSLRESLGVFRSSDVEIVVLRLSGYSFRRCSSEADYTISYFGIGDCLPNNLISSDAMVVFRRYHGQLVPFYVEKFSGSSFCRIFRC</sequence>
<comment type="caution">
    <text evidence="1">The sequence shown here is derived from an EMBL/GenBank/DDBJ whole genome shotgun (WGS) entry which is preliminary data.</text>
</comment>
<reference evidence="1 2" key="1">
    <citation type="submission" date="2019-05" db="EMBL/GenBank/DDBJ databases">
        <title>Mikania micrantha, genome provides insights into the molecular mechanism of rapid growth.</title>
        <authorList>
            <person name="Liu B."/>
        </authorList>
    </citation>
    <scope>NUCLEOTIDE SEQUENCE [LARGE SCALE GENOMIC DNA]</scope>
    <source>
        <strain evidence="1">NLD-2019</strain>
        <tissue evidence="1">Leaf</tissue>
    </source>
</reference>
<dbReference type="AlphaFoldDB" id="A0A5N6PWA5"/>
<evidence type="ECO:0000313" key="2">
    <source>
        <dbReference type="Proteomes" id="UP000326396"/>
    </source>
</evidence>
<evidence type="ECO:0000313" key="1">
    <source>
        <dbReference type="EMBL" id="KAD7117071.1"/>
    </source>
</evidence>
<proteinExistence type="predicted"/>
<dbReference type="EMBL" id="SZYD01000002">
    <property type="protein sequence ID" value="KAD7117071.1"/>
    <property type="molecule type" value="Genomic_DNA"/>
</dbReference>
<accession>A0A5N6PWA5</accession>
<organism evidence="1 2">
    <name type="scientific">Mikania micrantha</name>
    <name type="common">bitter vine</name>
    <dbReference type="NCBI Taxonomy" id="192012"/>
    <lineage>
        <taxon>Eukaryota</taxon>
        <taxon>Viridiplantae</taxon>
        <taxon>Streptophyta</taxon>
        <taxon>Embryophyta</taxon>
        <taxon>Tracheophyta</taxon>
        <taxon>Spermatophyta</taxon>
        <taxon>Magnoliopsida</taxon>
        <taxon>eudicotyledons</taxon>
        <taxon>Gunneridae</taxon>
        <taxon>Pentapetalae</taxon>
        <taxon>asterids</taxon>
        <taxon>campanulids</taxon>
        <taxon>Asterales</taxon>
        <taxon>Asteraceae</taxon>
        <taxon>Asteroideae</taxon>
        <taxon>Heliantheae alliance</taxon>
        <taxon>Eupatorieae</taxon>
        <taxon>Mikania</taxon>
    </lineage>
</organism>
<gene>
    <name evidence="1" type="ORF">E3N88_04339</name>
</gene>